<sequence>MFDQYHWKYRLLIYYYDHSDKNNKDLIKSEKFISKNKDAVDERKIIFLPIYNIDSTWNLADIFNKNGFGFYLIGLDGQIKKFSKKISLLDNLFSIIDNMPMRQSEIKNYVPTQ</sequence>
<evidence type="ECO:0000256" key="1">
    <source>
        <dbReference type="ARBA" id="ARBA00022729"/>
    </source>
</evidence>
<keyword evidence="1" id="KW-0732">Signal</keyword>
<feature type="domain" description="DUF4174" evidence="2">
    <location>
        <begin position="64"/>
        <end position="105"/>
    </location>
</feature>
<evidence type="ECO:0000259" key="2">
    <source>
        <dbReference type="Pfam" id="PF13778"/>
    </source>
</evidence>
<accession>A0A368DQT4</accession>
<name>A0A368DQT4_9PROT</name>
<protein>
    <submittedName>
        <fullName evidence="3">DUF4174 domain-containing protein</fullName>
    </submittedName>
</protein>
<proteinExistence type="predicted"/>
<dbReference type="Pfam" id="PF13778">
    <property type="entry name" value="DUF4174"/>
    <property type="match status" value="1"/>
</dbReference>
<gene>
    <name evidence="3" type="ORF">DBW71_03550</name>
</gene>
<evidence type="ECO:0000313" key="4">
    <source>
        <dbReference type="Proteomes" id="UP000253570"/>
    </source>
</evidence>
<organism evidence="3 4">
    <name type="scientific">PS1 clade bacterium</name>
    <dbReference type="NCBI Taxonomy" id="2175152"/>
    <lineage>
        <taxon>Bacteria</taxon>
        <taxon>Pseudomonadati</taxon>
        <taxon>Pseudomonadota</taxon>
        <taxon>Alphaproteobacteria</taxon>
        <taxon>PS1 clade</taxon>
    </lineage>
</organism>
<evidence type="ECO:0000313" key="3">
    <source>
        <dbReference type="EMBL" id="RCL73565.1"/>
    </source>
</evidence>
<reference evidence="3 4" key="1">
    <citation type="journal article" date="2018" name="Microbiome">
        <title>Fine metagenomic profile of the Mediterranean stratified and mixed water columns revealed by assembly and recruitment.</title>
        <authorList>
            <person name="Haro-Moreno J.M."/>
            <person name="Lopez-Perez M."/>
            <person name="De La Torre J.R."/>
            <person name="Picazo A."/>
            <person name="Camacho A."/>
            <person name="Rodriguez-Valera F."/>
        </authorList>
    </citation>
    <scope>NUCLEOTIDE SEQUENCE [LARGE SCALE GENOMIC DNA]</scope>
    <source>
        <strain evidence="3">MED-G57</strain>
    </source>
</reference>
<dbReference type="AlphaFoldDB" id="A0A368DQT4"/>
<dbReference type="InterPro" id="IPR025232">
    <property type="entry name" value="DUF4174"/>
</dbReference>
<comment type="caution">
    <text evidence="3">The sequence shown here is derived from an EMBL/GenBank/DDBJ whole genome shotgun (WGS) entry which is preliminary data.</text>
</comment>
<dbReference type="Proteomes" id="UP000253570">
    <property type="component" value="Unassembled WGS sequence"/>
</dbReference>
<dbReference type="EMBL" id="QOQD01000006">
    <property type="protein sequence ID" value="RCL73565.1"/>
    <property type="molecule type" value="Genomic_DNA"/>
</dbReference>